<dbReference type="InterPro" id="IPR043917">
    <property type="entry name" value="DUF5753"/>
</dbReference>
<dbReference type="GO" id="GO:0003677">
    <property type="term" value="F:DNA binding"/>
    <property type="evidence" value="ECO:0007669"/>
    <property type="project" value="InterPro"/>
</dbReference>
<dbReference type="Pfam" id="PF13560">
    <property type="entry name" value="HTH_31"/>
    <property type="match status" value="1"/>
</dbReference>
<proteinExistence type="predicted"/>
<protein>
    <recommendedName>
        <fullName evidence="1">HTH cro/C1-type domain-containing protein</fullName>
    </recommendedName>
</protein>
<dbReference type="AlphaFoldDB" id="S3ZP90"/>
<comment type="caution">
    <text evidence="2">The sequence shown here is derived from an EMBL/GenBank/DDBJ whole genome shotgun (WGS) entry which is preliminary data.</text>
</comment>
<evidence type="ECO:0000313" key="2">
    <source>
        <dbReference type="EMBL" id="EPH45331.1"/>
    </source>
</evidence>
<dbReference type="Pfam" id="PF19054">
    <property type="entry name" value="DUF5753"/>
    <property type="match status" value="1"/>
</dbReference>
<dbReference type="PATRIC" id="fig|1286094.4.peg.1574"/>
<dbReference type="Gene3D" id="1.10.260.40">
    <property type="entry name" value="lambda repressor-like DNA-binding domains"/>
    <property type="match status" value="1"/>
</dbReference>
<dbReference type="SUPFAM" id="SSF47413">
    <property type="entry name" value="lambda repressor-like DNA-binding domains"/>
    <property type="match status" value="1"/>
</dbReference>
<dbReference type="SMART" id="SM00530">
    <property type="entry name" value="HTH_XRE"/>
    <property type="match status" value="1"/>
</dbReference>
<gene>
    <name evidence="2" type="ORF">STRAU_1596</name>
</gene>
<accession>S3ZP90</accession>
<organism evidence="2 3">
    <name type="scientific">Streptomyces aurantiacus JA 4570</name>
    <dbReference type="NCBI Taxonomy" id="1286094"/>
    <lineage>
        <taxon>Bacteria</taxon>
        <taxon>Bacillati</taxon>
        <taxon>Actinomycetota</taxon>
        <taxon>Actinomycetes</taxon>
        <taxon>Kitasatosporales</taxon>
        <taxon>Streptomycetaceae</taxon>
        <taxon>Streptomyces</taxon>
        <taxon>Streptomyces aurantiacus group</taxon>
    </lineage>
</organism>
<reference evidence="2 3" key="1">
    <citation type="submission" date="2013-02" db="EMBL/GenBank/DDBJ databases">
        <title>Draft Genome Sequence of Streptomyces aurantiacus, Which Produces Setomimycin.</title>
        <authorList>
            <person name="Gruening B.A."/>
            <person name="Praeg A."/>
            <person name="Erxleben A."/>
            <person name="Guenther S."/>
            <person name="Mueller M."/>
        </authorList>
    </citation>
    <scope>NUCLEOTIDE SEQUENCE [LARGE SCALE GENOMIC DNA]</scope>
    <source>
        <strain evidence="2 3">JA 4570</strain>
    </source>
</reference>
<feature type="domain" description="HTH cro/C1-type" evidence="1">
    <location>
        <begin position="20"/>
        <end position="75"/>
    </location>
</feature>
<dbReference type="CDD" id="cd00093">
    <property type="entry name" value="HTH_XRE"/>
    <property type="match status" value="1"/>
</dbReference>
<dbReference type="OrthoDB" id="4231684at2"/>
<evidence type="ECO:0000259" key="1">
    <source>
        <dbReference type="PROSITE" id="PS50943"/>
    </source>
</evidence>
<name>S3ZP90_9ACTN</name>
<dbReference type="EMBL" id="AOPZ01000063">
    <property type="protein sequence ID" value="EPH45331.1"/>
    <property type="molecule type" value="Genomic_DNA"/>
</dbReference>
<sequence>MAQAPRPAPTPEQRLFARRLRRLREDLAGMSLDSAAGGIGVSTATIRRIEGAEQSLDLDQVEKLLVLYGVSGARLTEMKRTAQAAARPGWWHQKYHRVMPRDVQEWIGLESAASLIRMWAPATIPDLLQTPEYARAVHRRQNPHAADSDLDLTVELLRQRQRRVAERGTRIWALMSAAALHTKVGSASVMRDQLLALRGILEQPLRTIQIVPLGSFPHPLTNAPPARLIRLGGGEADLGDYIVVDQITGTTIVTKPRESDTWRQAMDITCVQVPITLPGSSMRPSTLTPELTDL</sequence>
<dbReference type="Proteomes" id="UP000014629">
    <property type="component" value="Unassembled WGS sequence"/>
</dbReference>
<evidence type="ECO:0000313" key="3">
    <source>
        <dbReference type="Proteomes" id="UP000014629"/>
    </source>
</evidence>
<dbReference type="InterPro" id="IPR010982">
    <property type="entry name" value="Lambda_DNA-bd_dom_sf"/>
</dbReference>
<dbReference type="InterPro" id="IPR001387">
    <property type="entry name" value="Cro/C1-type_HTH"/>
</dbReference>
<dbReference type="RefSeq" id="WP_016639726.1">
    <property type="nucleotide sequence ID" value="NZ_AOPZ01000063.1"/>
</dbReference>
<dbReference type="PROSITE" id="PS50943">
    <property type="entry name" value="HTH_CROC1"/>
    <property type="match status" value="1"/>
</dbReference>
<keyword evidence="3" id="KW-1185">Reference proteome</keyword>